<accession>A0A537JXB3</accession>
<name>A0A537JXB3_9BACT</name>
<dbReference type="GO" id="GO:0005737">
    <property type="term" value="C:cytoplasm"/>
    <property type="evidence" value="ECO:0007669"/>
    <property type="project" value="UniProtKB-SubCell"/>
</dbReference>
<evidence type="ECO:0000256" key="3">
    <source>
        <dbReference type="ARBA" id="ARBA00011738"/>
    </source>
</evidence>
<dbReference type="Gene3D" id="1.20.58.220">
    <property type="entry name" value="Phosphate transport system protein phou homolog 2, domain 2"/>
    <property type="match status" value="1"/>
</dbReference>
<evidence type="ECO:0000256" key="2">
    <source>
        <dbReference type="ARBA" id="ARBA00008107"/>
    </source>
</evidence>
<evidence type="ECO:0000256" key="5">
    <source>
        <dbReference type="ARBA" id="ARBA00022490"/>
    </source>
</evidence>
<dbReference type="AlphaFoldDB" id="A0A537JXB3"/>
<dbReference type="Pfam" id="PF01895">
    <property type="entry name" value="PhoU"/>
    <property type="match status" value="2"/>
</dbReference>
<sequence length="227" mass="25475">MIHPPSDRVSTRDAFDRDLRQLQDDFLRMGRLVDAAVQRAIEALQARSVEGAEAVIASDNVIDALHLQLEDRCLRLFATQQPMAKDLRMIAAVWAMTIDLERMGDHAEDIAKVTRRMAGEPPLTPLVDIPEMAELARGMLRDGLDAFVRGDAAQAERMARDDDKVDHLYAQVFMELLAYMIDDPKNIQRAILLLMVAQALERAADHATNLAERVIYMITGTLKELNA</sequence>
<dbReference type="InterPro" id="IPR026022">
    <property type="entry name" value="PhoU_dom"/>
</dbReference>
<evidence type="ECO:0000256" key="7">
    <source>
        <dbReference type="PIRNR" id="PIRNR003107"/>
    </source>
</evidence>
<dbReference type="PANTHER" id="PTHR42930">
    <property type="entry name" value="PHOSPHATE-SPECIFIC TRANSPORT SYSTEM ACCESSORY PROTEIN PHOU"/>
    <property type="match status" value="1"/>
</dbReference>
<keyword evidence="4 7" id="KW-0813">Transport</keyword>
<feature type="domain" description="PhoU" evidence="8">
    <location>
        <begin position="129"/>
        <end position="214"/>
    </location>
</feature>
<dbReference type="NCBIfam" id="TIGR02135">
    <property type="entry name" value="phoU_full"/>
    <property type="match status" value="1"/>
</dbReference>
<keyword evidence="6 7" id="KW-0592">Phosphate transport</keyword>
<keyword evidence="5 7" id="KW-0963">Cytoplasm</keyword>
<dbReference type="PIRSF" id="PIRSF003107">
    <property type="entry name" value="PhoU"/>
    <property type="match status" value="1"/>
</dbReference>
<proteinExistence type="inferred from homology"/>
<dbReference type="GO" id="GO:0045936">
    <property type="term" value="P:negative regulation of phosphate metabolic process"/>
    <property type="evidence" value="ECO:0007669"/>
    <property type="project" value="InterPro"/>
</dbReference>
<comment type="similarity">
    <text evidence="2 7">Belongs to the PhoU family.</text>
</comment>
<reference evidence="9 10" key="1">
    <citation type="journal article" date="2019" name="Nat. Microbiol.">
        <title>Mediterranean grassland soil C-N compound turnover is dependent on rainfall and depth, and is mediated by genomically divergent microorganisms.</title>
        <authorList>
            <person name="Diamond S."/>
            <person name="Andeer P.F."/>
            <person name="Li Z."/>
            <person name="Crits-Christoph A."/>
            <person name="Burstein D."/>
            <person name="Anantharaman K."/>
            <person name="Lane K.R."/>
            <person name="Thomas B.C."/>
            <person name="Pan C."/>
            <person name="Northen T.R."/>
            <person name="Banfield J.F."/>
        </authorList>
    </citation>
    <scope>NUCLEOTIDE SEQUENCE [LARGE SCALE GENOMIC DNA]</scope>
    <source>
        <strain evidence="9">NP_3</strain>
    </source>
</reference>
<dbReference type="Proteomes" id="UP000318509">
    <property type="component" value="Unassembled WGS sequence"/>
</dbReference>
<protein>
    <recommendedName>
        <fullName evidence="7">Phosphate-specific transport system accessory protein PhoU</fullName>
    </recommendedName>
</protein>
<evidence type="ECO:0000313" key="10">
    <source>
        <dbReference type="Proteomes" id="UP000318509"/>
    </source>
</evidence>
<dbReference type="InterPro" id="IPR038078">
    <property type="entry name" value="PhoU-like_sf"/>
</dbReference>
<evidence type="ECO:0000256" key="4">
    <source>
        <dbReference type="ARBA" id="ARBA00022448"/>
    </source>
</evidence>
<dbReference type="GO" id="GO:0006817">
    <property type="term" value="P:phosphate ion transport"/>
    <property type="evidence" value="ECO:0007669"/>
    <property type="project" value="UniProtKB-KW"/>
</dbReference>
<comment type="function">
    <text evidence="7">Plays a role in the regulation of phosphate uptake.</text>
</comment>
<evidence type="ECO:0000313" key="9">
    <source>
        <dbReference type="EMBL" id="TMI88173.1"/>
    </source>
</evidence>
<dbReference type="SUPFAM" id="SSF109755">
    <property type="entry name" value="PhoU-like"/>
    <property type="match status" value="1"/>
</dbReference>
<feature type="domain" description="PhoU" evidence="8">
    <location>
        <begin position="27"/>
        <end position="113"/>
    </location>
</feature>
<comment type="caution">
    <text evidence="9">The sequence shown here is derived from an EMBL/GenBank/DDBJ whole genome shotgun (WGS) entry which is preliminary data.</text>
</comment>
<organism evidence="9 10">
    <name type="scientific">Candidatus Segetimicrobium genomatis</name>
    <dbReference type="NCBI Taxonomy" id="2569760"/>
    <lineage>
        <taxon>Bacteria</taxon>
        <taxon>Bacillati</taxon>
        <taxon>Candidatus Sysuimicrobiota</taxon>
        <taxon>Candidatus Sysuimicrobiia</taxon>
        <taxon>Candidatus Sysuimicrobiales</taxon>
        <taxon>Candidatus Segetimicrobiaceae</taxon>
        <taxon>Candidatus Segetimicrobium</taxon>
    </lineage>
</organism>
<evidence type="ECO:0000256" key="6">
    <source>
        <dbReference type="ARBA" id="ARBA00022592"/>
    </source>
</evidence>
<comment type="subunit">
    <text evidence="3 7">Homodimer.</text>
</comment>
<comment type="subcellular location">
    <subcellularLocation>
        <location evidence="1 7">Cytoplasm</location>
    </subcellularLocation>
</comment>
<dbReference type="EMBL" id="VBAK01000144">
    <property type="protein sequence ID" value="TMI88173.1"/>
    <property type="molecule type" value="Genomic_DNA"/>
</dbReference>
<dbReference type="InterPro" id="IPR028366">
    <property type="entry name" value="PhoU"/>
</dbReference>
<evidence type="ECO:0000259" key="8">
    <source>
        <dbReference type="Pfam" id="PF01895"/>
    </source>
</evidence>
<dbReference type="FunFam" id="1.20.58.220:FF:000004">
    <property type="entry name" value="Phosphate-specific transport system accessory protein PhoU"/>
    <property type="match status" value="1"/>
</dbReference>
<dbReference type="GO" id="GO:0030643">
    <property type="term" value="P:intracellular phosphate ion homeostasis"/>
    <property type="evidence" value="ECO:0007669"/>
    <property type="project" value="InterPro"/>
</dbReference>
<dbReference type="PANTHER" id="PTHR42930:SF3">
    <property type="entry name" value="PHOSPHATE-SPECIFIC TRANSPORT SYSTEM ACCESSORY PROTEIN PHOU"/>
    <property type="match status" value="1"/>
</dbReference>
<evidence type="ECO:0000256" key="1">
    <source>
        <dbReference type="ARBA" id="ARBA00004496"/>
    </source>
</evidence>
<gene>
    <name evidence="9" type="primary">phoU</name>
    <name evidence="9" type="ORF">E6H00_13525</name>
</gene>